<keyword evidence="2" id="KW-1185">Reference proteome</keyword>
<dbReference type="OrthoDB" id="6613063at2759"/>
<protein>
    <submittedName>
        <fullName evidence="1">Uncharacterized protein</fullName>
    </submittedName>
</protein>
<sequence length="192" mass="21620">MRRRLAAALITRYSDLATGKPTFDLSAALEILDSSSLEVWGRLKRLGEGDTMLASKVVKGNAEDRRDATYVRYELLVDKNARSLTKTADYELKTFYGQLQYIVRIKIPANQPSLPPSPDITVIAFGVLQQCKLTCSHSHGLDMHYYKDMGSIDVVDVTSIQCLIGRTRWKNEWVIFDRSGPLARGVAEYDDD</sequence>
<dbReference type="Proteomes" id="UP000521943">
    <property type="component" value="Unassembled WGS sequence"/>
</dbReference>
<accession>A0A8H6HZQ9</accession>
<comment type="caution">
    <text evidence="1">The sequence shown here is derived from an EMBL/GenBank/DDBJ whole genome shotgun (WGS) entry which is preliminary data.</text>
</comment>
<organism evidence="1 2">
    <name type="scientific">Ephemerocybe angulata</name>
    <dbReference type="NCBI Taxonomy" id="980116"/>
    <lineage>
        <taxon>Eukaryota</taxon>
        <taxon>Fungi</taxon>
        <taxon>Dikarya</taxon>
        <taxon>Basidiomycota</taxon>
        <taxon>Agaricomycotina</taxon>
        <taxon>Agaricomycetes</taxon>
        <taxon>Agaricomycetidae</taxon>
        <taxon>Agaricales</taxon>
        <taxon>Agaricineae</taxon>
        <taxon>Psathyrellaceae</taxon>
        <taxon>Ephemerocybe</taxon>
    </lineage>
</organism>
<gene>
    <name evidence="1" type="ORF">DFP72DRAFT_811944</name>
</gene>
<dbReference type="AlphaFoldDB" id="A0A8H6HZQ9"/>
<evidence type="ECO:0000313" key="2">
    <source>
        <dbReference type="Proteomes" id="UP000521943"/>
    </source>
</evidence>
<evidence type="ECO:0000313" key="1">
    <source>
        <dbReference type="EMBL" id="KAF6755262.1"/>
    </source>
</evidence>
<reference evidence="1 2" key="1">
    <citation type="submission" date="2020-07" db="EMBL/GenBank/DDBJ databases">
        <title>Comparative genomics of pyrophilous fungi reveals a link between fire events and developmental genes.</title>
        <authorList>
            <consortium name="DOE Joint Genome Institute"/>
            <person name="Steindorff A.S."/>
            <person name="Carver A."/>
            <person name="Calhoun S."/>
            <person name="Stillman K."/>
            <person name="Liu H."/>
            <person name="Lipzen A."/>
            <person name="Pangilinan J."/>
            <person name="Labutti K."/>
            <person name="Bruns T.D."/>
            <person name="Grigoriev I.V."/>
        </authorList>
    </citation>
    <scope>NUCLEOTIDE SEQUENCE [LARGE SCALE GENOMIC DNA]</scope>
    <source>
        <strain evidence="1 2">CBS 144469</strain>
    </source>
</reference>
<dbReference type="EMBL" id="JACGCI010000031">
    <property type="protein sequence ID" value="KAF6755262.1"/>
    <property type="molecule type" value="Genomic_DNA"/>
</dbReference>
<name>A0A8H6HZQ9_9AGAR</name>
<proteinExistence type="predicted"/>